<dbReference type="Proteomes" id="UP000572007">
    <property type="component" value="Unassembled WGS sequence"/>
</dbReference>
<dbReference type="PANTHER" id="PTHR35569">
    <property type="entry name" value="CYANAMIDE HYDRATASE DDI2-RELATED"/>
    <property type="match status" value="1"/>
</dbReference>
<reference evidence="2 3" key="1">
    <citation type="submission" date="2020-04" db="EMBL/GenBank/DDBJ databases">
        <title>MicrobeNet Type strains.</title>
        <authorList>
            <person name="Nicholson A.C."/>
        </authorList>
    </citation>
    <scope>NUCLEOTIDE SEQUENCE [LARGE SCALE GENOMIC DNA]</scope>
    <source>
        <strain evidence="2 3">DSM 44960</strain>
    </source>
</reference>
<evidence type="ECO:0000313" key="2">
    <source>
        <dbReference type="EMBL" id="NKX86395.1"/>
    </source>
</evidence>
<evidence type="ECO:0000313" key="3">
    <source>
        <dbReference type="Proteomes" id="UP000572007"/>
    </source>
</evidence>
<dbReference type="AlphaFoldDB" id="A0A846W069"/>
<protein>
    <submittedName>
        <fullName evidence="2">HD domain-containing protein</fullName>
    </submittedName>
</protein>
<dbReference type="PROSITE" id="PS51318">
    <property type="entry name" value="TAT"/>
    <property type="match status" value="1"/>
</dbReference>
<comment type="caution">
    <text evidence="2">The sequence shown here is derived from an EMBL/GenBank/DDBJ whole genome shotgun (WGS) entry which is preliminary data.</text>
</comment>
<keyword evidence="3" id="KW-1185">Reference proteome</keyword>
<evidence type="ECO:0000259" key="1">
    <source>
        <dbReference type="Pfam" id="PF01966"/>
    </source>
</evidence>
<name>A0A846W069_9NOCA</name>
<gene>
    <name evidence="2" type="ORF">HGA10_03570</name>
</gene>
<dbReference type="SUPFAM" id="SSF109604">
    <property type="entry name" value="HD-domain/PDEase-like"/>
    <property type="match status" value="1"/>
</dbReference>
<proteinExistence type="predicted"/>
<organism evidence="2 3">
    <name type="scientific">Nocardia coubleae</name>
    <dbReference type="NCBI Taxonomy" id="356147"/>
    <lineage>
        <taxon>Bacteria</taxon>
        <taxon>Bacillati</taxon>
        <taxon>Actinomycetota</taxon>
        <taxon>Actinomycetes</taxon>
        <taxon>Mycobacteriales</taxon>
        <taxon>Nocardiaceae</taxon>
        <taxon>Nocardia</taxon>
    </lineage>
</organism>
<dbReference type="InterPro" id="IPR006674">
    <property type="entry name" value="HD_domain"/>
</dbReference>
<feature type="domain" description="HD" evidence="1">
    <location>
        <begin position="58"/>
        <end position="145"/>
    </location>
</feature>
<dbReference type="EMBL" id="JAAXOM010000001">
    <property type="protein sequence ID" value="NKX86395.1"/>
    <property type="molecule type" value="Genomic_DNA"/>
</dbReference>
<dbReference type="InterPro" id="IPR006311">
    <property type="entry name" value="TAT_signal"/>
</dbReference>
<dbReference type="RefSeq" id="WP_084456918.1">
    <property type="nucleotide sequence ID" value="NZ_JAAXOM010000001.1"/>
</dbReference>
<sequence length="245" mass="26000">MDITRRSALGTAASTGAALAASHAIASARPDALVFPTTPVAQAARELIDTAVAAPVRNHSLRGYLFARAVAATNGLRAGVDYDDETMYLICALHDIGLGEVANGNQRFEVDGADFAAQFLERHGITDSRVETVWDAIAAHTSGFSDSPVFRRRRPAEIWIAVTGIGIDIGGGPGDLPPGYADVVHAAYPRLGGTPAITTIMEEQILADPRKAFPASLGAELVRLHHPQVPLPDWDDLMNSSGWQD</sequence>
<dbReference type="PANTHER" id="PTHR35569:SF1">
    <property type="entry name" value="CYANAMIDE HYDRATASE DDI2-RELATED"/>
    <property type="match status" value="1"/>
</dbReference>
<dbReference type="Pfam" id="PF01966">
    <property type="entry name" value="HD"/>
    <property type="match status" value="1"/>
</dbReference>
<accession>A0A846W069</accession>
<dbReference type="Gene3D" id="1.10.3210.10">
    <property type="entry name" value="Hypothetical protein af1432"/>
    <property type="match status" value="1"/>
</dbReference>